<sequence length="145" mass="15577">MMSNPFDMETACPQAMAIVRDGVGITSVPEGIATGPFRVQMLLSSRAEGEMTAMRAFIDPGVVTHWHSHPRGQLLFVLDGAGLVQRDGGDVIEVCAGDCIWFAPGERHWHGASPAGPFGYISVQPVKDGTAVHWMEPVAPMEECS</sequence>
<reference evidence="2 3" key="1">
    <citation type="submission" date="2021-03" db="EMBL/GenBank/DDBJ databases">
        <title>Genomic Encyclopedia of Type Strains, Phase IV (KMG-IV): sequencing the most valuable type-strain genomes for metagenomic binning, comparative biology and taxonomic classification.</title>
        <authorList>
            <person name="Goeker M."/>
        </authorList>
    </citation>
    <scope>NUCLEOTIDE SEQUENCE [LARGE SCALE GENOMIC DNA]</scope>
    <source>
        <strain evidence="2 3">DSM 26427</strain>
    </source>
</reference>
<evidence type="ECO:0000313" key="3">
    <source>
        <dbReference type="Proteomes" id="UP000823786"/>
    </source>
</evidence>
<evidence type="ECO:0000313" key="2">
    <source>
        <dbReference type="EMBL" id="MBP1856873.1"/>
    </source>
</evidence>
<dbReference type="PANTHER" id="PTHR43698">
    <property type="entry name" value="RIBD C-TERMINAL DOMAIN CONTAINING PROTEIN"/>
    <property type="match status" value="1"/>
</dbReference>
<comment type="caution">
    <text evidence="2">The sequence shown here is derived from an EMBL/GenBank/DDBJ whole genome shotgun (WGS) entry which is preliminary data.</text>
</comment>
<dbReference type="SUPFAM" id="SSF51182">
    <property type="entry name" value="RmlC-like cupins"/>
    <property type="match status" value="1"/>
</dbReference>
<keyword evidence="3" id="KW-1185">Reference proteome</keyword>
<dbReference type="PANTHER" id="PTHR43698:SF1">
    <property type="entry name" value="BLL4564 PROTEIN"/>
    <property type="match status" value="1"/>
</dbReference>
<proteinExistence type="predicted"/>
<dbReference type="CDD" id="cd02233">
    <property type="entry name" value="cupin_HNL-like"/>
    <property type="match status" value="1"/>
</dbReference>
<name>A0ABS4EG00_9HYPH</name>
<protein>
    <submittedName>
        <fullName evidence="2">Quercetin dioxygenase-like cupin family protein</fullName>
    </submittedName>
</protein>
<feature type="domain" description="Cupin type-2" evidence="1">
    <location>
        <begin position="58"/>
        <end position="113"/>
    </location>
</feature>
<dbReference type="InterPro" id="IPR013096">
    <property type="entry name" value="Cupin_2"/>
</dbReference>
<organism evidence="2 3">
    <name type="scientific">Rhizobium herbae</name>
    <dbReference type="NCBI Taxonomy" id="508661"/>
    <lineage>
        <taxon>Bacteria</taxon>
        <taxon>Pseudomonadati</taxon>
        <taxon>Pseudomonadota</taxon>
        <taxon>Alphaproteobacteria</taxon>
        <taxon>Hyphomicrobiales</taxon>
        <taxon>Rhizobiaceae</taxon>
        <taxon>Rhizobium/Agrobacterium group</taxon>
        <taxon>Rhizobium</taxon>
    </lineage>
</organism>
<gene>
    <name evidence="2" type="ORF">J2Z75_000353</name>
</gene>
<dbReference type="Gene3D" id="2.60.120.10">
    <property type="entry name" value="Jelly Rolls"/>
    <property type="match status" value="1"/>
</dbReference>
<dbReference type="Proteomes" id="UP000823786">
    <property type="component" value="Unassembled WGS sequence"/>
</dbReference>
<dbReference type="InterPro" id="IPR011051">
    <property type="entry name" value="RmlC_Cupin_sf"/>
</dbReference>
<dbReference type="Pfam" id="PF07883">
    <property type="entry name" value="Cupin_2"/>
    <property type="match status" value="1"/>
</dbReference>
<accession>A0ABS4EG00</accession>
<evidence type="ECO:0000259" key="1">
    <source>
        <dbReference type="Pfam" id="PF07883"/>
    </source>
</evidence>
<dbReference type="InterPro" id="IPR014710">
    <property type="entry name" value="RmlC-like_jellyroll"/>
</dbReference>
<dbReference type="EMBL" id="JAGGJV010000001">
    <property type="protein sequence ID" value="MBP1856873.1"/>
    <property type="molecule type" value="Genomic_DNA"/>
</dbReference>
<dbReference type="InterPro" id="IPR047263">
    <property type="entry name" value="HNL-like_cupin"/>
</dbReference>